<dbReference type="EMBL" id="ACEC01000118">
    <property type="protein sequence ID" value="EEG29022.1"/>
    <property type="molecule type" value="Genomic_DNA"/>
</dbReference>
<comment type="caution">
    <text evidence="2">The sequence shown here is derived from an EMBL/GenBank/DDBJ whole genome shotgun (WGS) entry which is preliminary data.</text>
</comment>
<reference evidence="2 3" key="2">
    <citation type="submission" date="2009-02" db="EMBL/GenBank/DDBJ databases">
        <title>Draft genome sequence of Clostridium methylpentosum (DSM 5476).</title>
        <authorList>
            <person name="Sudarsanam P."/>
            <person name="Ley R."/>
            <person name="Guruge J."/>
            <person name="Turnbaugh P.J."/>
            <person name="Mahowald M."/>
            <person name="Liep D."/>
            <person name="Gordon J."/>
        </authorList>
    </citation>
    <scope>NUCLEOTIDE SEQUENCE [LARGE SCALE GENOMIC DNA]</scope>
    <source>
        <strain evidence="2 3">DSM 5476</strain>
    </source>
</reference>
<dbReference type="Gene3D" id="3.30.70.1290">
    <property type="entry name" value="Transposase IS200-like"/>
    <property type="match status" value="1"/>
</dbReference>
<evidence type="ECO:0000313" key="2">
    <source>
        <dbReference type="EMBL" id="EEG29022.1"/>
    </source>
</evidence>
<dbReference type="SUPFAM" id="SSF143422">
    <property type="entry name" value="Transposase IS200-like"/>
    <property type="match status" value="1"/>
</dbReference>
<sequence length="45" mass="5283">MPDHIHMLEGIPSKIGMSSLVEYLKEKISLMIQEKYPELKYKYGN</sequence>
<dbReference type="GO" id="GO:0003677">
    <property type="term" value="F:DNA binding"/>
    <property type="evidence" value="ECO:0007669"/>
    <property type="project" value="InterPro"/>
</dbReference>
<keyword evidence="3" id="KW-1185">Reference proteome</keyword>
<organism evidence="2 3">
    <name type="scientific">[Clostridium] methylpentosum DSM 5476</name>
    <dbReference type="NCBI Taxonomy" id="537013"/>
    <lineage>
        <taxon>Bacteria</taxon>
        <taxon>Bacillati</taxon>
        <taxon>Bacillota</taxon>
        <taxon>Clostridia</taxon>
        <taxon>Eubacteriales</taxon>
        <taxon>Oscillospiraceae</taxon>
        <taxon>Oscillospiraceae incertae sedis</taxon>
    </lineage>
</organism>
<dbReference type="STRING" id="537013.CLOSTMETH_03349"/>
<reference evidence="2 3" key="1">
    <citation type="submission" date="2009-01" db="EMBL/GenBank/DDBJ databases">
        <authorList>
            <person name="Fulton L."/>
            <person name="Clifton S."/>
            <person name="Fulton B."/>
            <person name="Xu J."/>
            <person name="Minx P."/>
            <person name="Pepin K.H."/>
            <person name="Johnson M."/>
            <person name="Bhonagiri V."/>
            <person name="Nash W.E."/>
            <person name="Mardis E.R."/>
            <person name="Wilson R.K."/>
        </authorList>
    </citation>
    <scope>NUCLEOTIDE SEQUENCE [LARGE SCALE GENOMIC DNA]</scope>
    <source>
        <strain evidence="2 3">DSM 5476</strain>
    </source>
</reference>
<evidence type="ECO:0000259" key="1">
    <source>
        <dbReference type="Pfam" id="PF01797"/>
    </source>
</evidence>
<dbReference type="AlphaFoldDB" id="C0EHK4"/>
<protein>
    <recommendedName>
        <fullName evidence="1">Transposase IS200-like domain-containing protein</fullName>
    </recommendedName>
</protein>
<dbReference type="HOGENOM" id="CLU_101320_6_0_9"/>
<feature type="domain" description="Transposase IS200-like" evidence="1">
    <location>
        <begin position="1"/>
        <end position="43"/>
    </location>
</feature>
<evidence type="ECO:0000313" key="3">
    <source>
        <dbReference type="Proteomes" id="UP000003340"/>
    </source>
</evidence>
<proteinExistence type="predicted"/>
<dbReference type="GO" id="GO:0004803">
    <property type="term" value="F:transposase activity"/>
    <property type="evidence" value="ECO:0007669"/>
    <property type="project" value="InterPro"/>
</dbReference>
<dbReference type="InterPro" id="IPR002686">
    <property type="entry name" value="Transposase_17"/>
</dbReference>
<dbReference type="Pfam" id="PF01797">
    <property type="entry name" value="Y1_Tnp"/>
    <property type="match status" value="1"/>
</dbReference>
<gene>
    <name evidence="2" type="ORF">CLOSTMETH_03349</name>
</gene>
<accession>C0EHK4</accession>
<name>C0EHK4_9FIRM</name>
<dbReference type="GO" id="GO:0006313">
    <property type="term" value="P:DNA transposition"/>
    <property type="evidence" value="ECO:0007669"/>
    <property type="project" value="InterPro"/>
</dbReference>
<dbReference type="InterPro" id="IPR036515">
    <property type="entry name" value="Transposase_17_sf"/>
</dbReference>
<dbReference type="Proteomes" id="UP000003340">
    <property type="component" value="Unassembled WGS sequence"/>
</dbReference>